<dbReference type="Proteomes" id="UP000018766">
    <property type="component" value="Unassembled WGS sequence"/>
</dbReference>
<dbReference type="AlphaFoldDB" id="V8G8Y3"/>
<dbReference type="InterPro" id="IPR008886">
    <property type="entry name" value="UPF0227/Esterase_YqiA"/>
</dbReference>
<dbReference type="InterPro" id="IPR029058">
    <property type="entry name" value="AB_hydrolase_fold"/>
</dbReference>
<accession>V8G8Y3</accession>
<dbReference type="PANTHER" id="PTHR35602:SF3">
    <property type="entry name" value="ESTERASE YQIA"/>
    <property type="match status" value="1"/>
</dbReference>
<name>V8G8Y3_9BURK</name>
<evidence type="ECO:0000313" key="1">
    <source>
        <dbReference type="EMBL" id="ETD72157.1"/>
    </source>
</evidence>
<reference evidence="1 2" key="1">
    <citation type="submission" date="2013-11" db="EMBL/GenBank/DDBJ databases">
        <title>Genomic analysis of Pelistega sp. HM-7.</title>
        <authorList>
            <person name="Kumbhare S.V."/>
            <person name="Shetty S.A."/>
            <person name="Sharma O."/>
            <person name="Dhotre D.P."/>
        </authorList>
    </citation>
    <scope>NUCLEOTIDE SEQUENCE [LARGE SCALE GENOMIC DNA]</scope>
    <source>
        <strain evidence="1 2">HM-7</strain>
    </source>
</reference>
<gene>
    <name evidence="1" type="ORF">V757_05835</name>
</gene>
<keyword evidence="2" id="KW-1185">Reference proteome</keyword>
<dbReference type="PANTHER" id="PTHR35602">
    <property type="entry name" value="ESTERASE YQIA-RELATED"/>
    <property type="match status" value="1"/>
</dbReference>
<protein>
    <submittedName>
        <fullName evidence="1">Esterase</fullName>
    </submittedName>
</protein>
<evidence type="ECO:0000313" key="2">
    <source>
        <dbReference type="Proteomes" id="UP000018766"/>
    </source>
</evidence>
<comment type="caution">
    <text evidence="1">The sequence shown here is derived from an EMBL/GenBank/DDBJ whole genome shotgun (WGS) entry which is preliminary data.</text>
</comment>
<dbReference type="SUPFAM" id="SSF53474">
    <property type="entry name" value="alpha/beta-Hydrolases"/>
    <property type="match status" value="1"/>
</dbReference>
<dbReference type="Gene3D" id="3.40.50.1820">
    <property type="entry name" value="alpha/beta hydrolase"/>
    <property type="match status" value="1"/>
</dbReference>
<dbReference type="Pfam" id="PF05728">
    <property type="entry name" value="UPF0227"/>
    <property type="match status" value="1"/>
</dbReference>
<dbReference type="EMBL" id="AYSV01000075">
    <property type="protein sequence ID" value="ETD72157.1"/>
    <property type="molecule type" value="Genomic_DNA"/>
</dbReference>
<organism evidence="1 2">
    <name type="scientific">Pelistega indica</name>
    <dbReference type="NCBI Taxonomy" id="1414851"/>
    <lineage>
        <taxon>Bacteria</taxon>
        <taxon>Pseudomonadati</taxon>
        <taxon>Pseudomonadota</taxon>
        <taxon>Betaproteobacteria</taxon>
        <taxon>Burkholderiales</taxon>
        <taxon>Alcaligenaceae</taxon>
        <taxon>Pelistega</taxon>
    </lineage>
</organism>
<dbReference type="PATRIC" id="fig|1414851.3.peg.1184"/>
<dbReference type="ESTHER" id="9burk-v8g8y3">
    <property type="family name" value="abh_upf00227"/>
</dbReference>
<proteinExistence type="predicted"/>
<dbReference type="RefSeq" id="WP_023950684.1">
    <property type="nucleotide sequence ID" value="NZ_AYSV01000075.1"/>
</dbReference>
<sequence length="190" mass="21538">MMILYLHGFRSSPLSAKAQLFKKVMQERGQLNELLLPSLPSSPKQAIELCLKLVQNIPNDQLCIVGSSLGGYYATYLAETLGCRAVCINPSIYAPRDLSTQLDVRTQYHTSDPFYFDASYIKELAKFFIPTISTPENFLLLAGTHDELLDWQEMQAKYQGATQLLVEGEDHAFSGFEQYLPFVLDFIFQH</sequence>